<gene>
    <name evidence="7" type="primary">crgA</name>
    <name evidence="10" type="ORF">NCTC949_00664</name>
    <name evidence="9" type="ORF">UL82_00140</name>
</gene>
<dbReference type="GO" id="GO:0005886">
    <property type="term" value="C:plasma membrane"/>
    <property type="evidence" value="ECO:0007669"/>
    <property type="project" value="UniProtKB-SubCell"/>
</dbReference>
<evidence type="ECO:0000256" key="8">
    <source>
        <dbReference type="SAM" id="MobiDB-lite"/>
    </source>
</evidence>
<reference evidence="10 12" key="2">
    <citation type="submission" date="2018-12" db="EMBL/GenBank/DDBJ databases">
        <authorList>
            <consortium name="Pathogen Informatics"/>
        </authorList>
    </citation>
    <scope>NUCLEOTIDE SEQUENCE [LARGE SCALE GENOMIC DNA]</scope>
    <source>
        <strain evidence="10 12">NCTC949</strain>
    </source>
</reference>
<dbReference type="Pfam" id="PF06781">
    <property type="entry name" value="CrgA"/>
    <property type="match status" value="1"/>
</dbReference>
<dbReference type="NCBIfam" id="NF001194">
    <property type="entry name" value="PRK00159.1"/>
    <property type="match status" value="1"/>
</dbReference>
<dbReference type="Proteomes" id="UP000271380">
    <property type="component" value="Chromosome"/>
</dbReference>
<evidence type="ECO:0000256" key="4">
    <source>
        <dbReference type="ARBA" id="ARBA00022989"/>
    </source>
</evidence>
<comment type="subcellular location">
    <subcellularLocation>
        <location evidence="7">Cell membrane</location>
        <topology evidence="7">Multi-pass membrane protein</topology>
    </subcellularLocation>
</comment>
<keyword evidence="6 7" id="KW-0131">Cell cycle</keyword>
<evidence type="ECO:0000313" key="12">
    <source>
        <dbReference type="Proteomes" id="UP000271380"/>
    </source>
</evidence>
<dbReference type="HOGENOM" id="CLU_149126_2_0_11"/>
<sequence length="89" mass="9753">MPKAKITSTPSVPSSSSLANRTPVKINSSGTPLWYKIIMFGLMLAGLVWLVVNYLAGEHIKLMIELGPLNYLVGFGLFIVGLLMTMGWR</sequence>
<keyword evidence="1 7" id="KW-1003">Cell membrane</keyword>
<feature type="compositionally biased region" description="Low complexity" evidence="8">
    <location>
        <begin position="7"/>
        <end position="17"/>
    </location>
</feature>
<feature type="transmembrane region" description="Helical" evidence="7">
    <location>
        <begin position="68"/>
        <end position="88"/>
    </location>
</feature>
<dbReference type="InterPro" id="IPR009619">
    <property type="entry name" value="CrgA"/>
</dbReference>
<evidence type="ECO:0000256" key="3">
    <source>
        <dbReference type="ARBA" id="ARBA00022692"/>
    </source>
</evidence>
<dbReference type="HAMAP" id="MF_00631">
    <property type="entry name" value="CrgA"/>
    <property type="match status" value="1"/>
</dbReference>
<protein>
    <recommendedName>
        <fullName evidence="7">Cell division protein CrgA</fullName>
    </recommendedName>
</protein>
<dbReference type="KEGG" id="cku:UL82_00140"/>
<keyword evidence="11" id="KW-1185">Reference proteome</keyword>
<evidence type="ECO:0000256" key="2">
    <source>
        <dbReference type="ARBA" id="ARBA00022618"/>
    </source>
</evidence>
<accession>A0A0F6QXY6</accession>
<comment type="function">
    <text evidence="7">Involved in cell division.</text>
</comment>
<dbReference type="GO" id="GO:0051301">
    <property type="term" value="P:cell division"/>
    <property type="evidence" value="ECO:0007669"/>
    <property type="project" value="UniProtKB-UniRule"/>
</dbReference>
<keyword evidence="2 7" id="KW-0132">Cell division</keyword>
<dbReference type="EMBL" id="CP011312">
    <property type="protein sequence ID" value="AKE40272.1"/>
    <property type="molecule type" value="Genomic_DNA"/>
</dbReference>
<feature type="region of interest" description="Disordered" evidence="8">
    <location>
        <begin position="1"/>
        <end position="28"/>
    </location>
</feature>
<evidence type="ECO:0000256" key="6">
    <source>
        <dbReference type="ARBA" id="ARBA00023306"/>
    </source>
</evidence>
<evidence type="ECO:0000256" key="7">
    <source>
        <dbReference type="HAMAP-Rule" id="MF_00631"/>
    </source>
</evidence>
<dbReference type="Proteomes" id="UP000033457">
    <property type="component" value="Chromosome"/>
</dbReference>
<dbReference type="AlphaFoldDB" id="A0A0F6QXY6"/>
<dbReference type="OrthoDB" id="5189646at2"/>
<dbReference type="STRING" id="35755.UL82_00140"/>
<keyword evidence="4 7" id="KW-1133">Transmembrane helix</keyword>
<proteinExistence type="inferred from homology"/>
<evidence type="ECO:0000256" key="5">
    <source>
        <dbReference type="ARBA" id="ARBA00023136"/>
    </source>
</evidence>
<evidence type="ECO:0000313" key="11">
    <source>
        <dbReference type="Proteomes" id="UP000033457"/>
    </source>
</evidence>
<evidence type="ECO:0000313" key="9">
    <source>
        <dbReference type="EMBL" id="AKE40272.1"/>
    </source>
</evidence>
<keyword evidence="5 7" id="KW-0472">Membrane</keyword>
<evidence type="ECO:0000256" key="1">
    <source>
        <dbReference type="ARBA" id="ARBA00022475"/>
    </source>
</evidence>
<organism evidence="9 11">
    <name type="scientific">Corynebacterium kutscheri</name>
    <dbReference type="NCBI Taxonomy" id="35755"/>
    <lineage>
        <taxon>Bacteria</taxon>
        <taxon>Bacillati</taxon>
        <taxon>Actinomycetota</taxon>
        <taxon>Actinomycetes</taxon>
        <taxon>Mycobacteriales</taxon>
        <taxon>Corynebacteriaceae</taxon>
        <taxon>Corynebacterium</taxon>
    </lineage>
</organism>
<evidence type="ECO:0000313" key="10">
    <source>
        <dbReference type="EMBL" id="VEH05542.1"/>
    </source>
</evidence>
<keyword evidence="3 7" id="KW-0812">Transmembrane</keyword>
<feature type="transmembrane region" description="Helical" evidence="7">
    <location>
        <begin position="33"/>
        <end position="56"/>
    </location>
</feature>
<name>A0A0F6QXY6_9CORY</name>
<dbReference type="RefSeq" id="WP_046438274.1">
    <property type="nucleotide sequence ID" value="NZ_CP011312.1"/>
</dbReference>
<dbReference type="EMBL" id="LR134377">
    <property type="protein sequence ID" value="VEH05542.1"/>
    <property type="molecule type" value="Genomic_DNA"/>
</dbReference>
<comment type="similarity">
    <text evidence="7">Belongs to the CrgA family.</text>
</comment>
<reference evidence="9 11" key="1">
    <citation type="journal article" date="2015" name="Genome Announc.">
        <title>Complete Genome Sequence of Corynebacterium kutscheri DSM 20755, a Corynebacterial Type Strain with Remarkably Low G+C Content of Chromosomal DNA.</title>
        <authorList>
            <person name="Ruckert C."/>
            <person name="Albersmeier A."/>
            <person name="Winkler A."/>
            <person name="Tauch A."/>
        </authorList>
    </citation>
    <scope>NUCLEOTIDE SEQUENCE [LARGE SCALE GENOMIC DNA]</scope>
    <source>
        <strain evidence="9 11">DSM 20755</strain>
    </source>
</reference>